<evidence type="ECO:0000256" key="1">
    <source>
        <dbReference type="SAM" id="MobiDB-lite"/>
    </source>
</evidence>
<feature type="transmembrane region" description="Helical" evidence="2">
    <location>
        <begin position="54"/>
        <end position="75"/>
    </location>
</feature>
<evidence type="ECO:0000313" key="4">
    <source>
        <dbReference type="EMBL" id="GAA4286242.1"/>
    </source>
</evidence>
<keyword evidence="2" id="KW-0472">Membrane</keyword>
<dbReference type="Pfam" id="PF01882">
    <property type="entry name" value="DUF58"/>
    <property type="match status" value="1"/>
</dbReference>
<protein>
    <submittedName>
        <fullName evidence="4">DUF58 domain-containing protein</fullName>
    </submittedName>
</protein>
<dbReference type="PANTHER" id="PTHR34351:SF1">
    <property type="entry name" value="SLR1927 PROTEIN"/>
    <property type="match status" value="1"/>
</dbReference>
<dbReference type="PANTHER" id="PTHR34351">
    <property type="entry name" value="SLR1927 PROTEIN-RELATED"/>
    <property type="match status" value="1"/>
</dbReference>
<proteinExistence type="predicted"/>
<dbReference type="RefSeq" id="WP_345037500.1">
    <property type="nucleotide sequence ID" value="NZ_BAABBA010000002.1"/>
</dbReference>
<keyword evidence="2" id="KW-1133">Transmembrane helix</keyword>
<accession>A0ABP8EQL6</accession>
<sequence>MSTERSARTAGSSATARTAGTTARTSLTQRLSTIPGVQGALARTRAQRLATARVLRWVGAIGWVALASGVVAWVVGRGLGWVELFVVGVVLVTVFLAALAFTLGRQPYAVSLRLSESRVVVGERAMAGVVVRNTSAHHVLPARIEMPVGQAEVAFALPGLPRGGEHEELFAIPTARRAVIAVGPVRSVRGDPLGLVRRSMTWTDVEELYVHPRTVRLASTAAGFLHDLEGATTRDITSSDLAFHALREYIPGDDRRHVHWRSSARTGKLMVRQFEETRRSHVVVALSRNVADYYDDEELEIAVSSAGSLGLQALEEEKDLTVLTSHEVLPALSRRQLLDNLTRLETGTGPSGVVTMARAVARDVEHASMAILVCGSTVSPRDLRAAGAVLPVGVRALAVRVDRDAESGLSTVGVVTVATVRALDELPRTLRKAMR</sequence>
<feature type="compositionally biased region" description="Low complexity" evidence="1">
    <location>
        <begin position="8"/>
        <end position="25"/>
    </location>
</feature>
<feature type="region of interest" description="Disordered" evidence="1">
    <location>
        <begin position="1"/>
        <end position="25"/>
    </location>
</feature>
<comment type="caution">
    <text evidence="4">The sequence shown here is derived from an EMBL/GenBank/DDBJ whole genome shotgun (WGS) entry which is preliminary data.</text>
</comment>
<feature type="domain" description="DUF58" evidence="3">
    <location>
        <begin position="246"/>
        <end position="418"/>
    </location>
</feature>
<keyword evidence="5" id="KW-1185">Reference proteome</keyword>
<keyword evidence="2" id="KW-0812">Transmembrane</keyword>
<evidence type="ECO:0000259" key="3">
    <source>
        <dbReference type="Pfam" id="PF01882"/>
    </source>
</evidence>
<evidence type="ECO:0000256" key="2">
    <source>
        <dbReference type="SAM" id="Phobius"/>
    </source>
</evidence>
<dbReference type="Proteomes" id="UP001499841">
    <property type="component" value="Unassembled WGS sequence"/>
</dbReference>
<dbReference type="InterPro" id="IPR002881">
    <property type="entry name" value="DUF58"/>
</dbReference>
<gene>
    <name evidence="4" type="ORF">GCM10022262_06010</name>
</gene>
<evidence type="ECO:0000313" key="5">
    <source>
        <dbReference type="Proteomes" id="UP001499841"/>
    </source>
</evidence>
<dbReference type="EMBL" id="BAABBA010000002">
    <property type="protein sequence ID" value="GAA4286242.1"/>
    <property type="molecule type" value="Genomic_DNA"/>
</dbReference>
<organism evidence="4 5">
    <name type="scientific">Georgenia daeguensis</name>
    <dbReference type="NCBI Taxonomy" id="908355"/>
    <lineage>
        <taxon>Bacteria</taxon>
        <taxon>Bacillati</taxon>
        <taxon>Actinomycetota</taxon>
        <taxon>Actinomycetes</taxon>
        <taxon>Micrococcales</taxon>
        <taxon>Bogoriellaceae</taxon>
        <taxon>Georgenia</taxon>
    </lineage>
</organism>
<name>A0ABP8EQL6_9MICO</name>
<feature type="transmembrane region" description="Helical" evidence="2">
    <location>
        <begin position="81"/>
        <end position="103"/>
    </location>
</feature>
<reference evidence="5" key="1">
    <citation type="journal article" date="2019" name="Int. J. Syst. Evol. Microbiol.">
        <title>The Global Catalogue of Microorganisms (GCM) 10K type strain sequencing project: providing services to taxonomists for standard genome sequencing and annotation.</title>
        <authorList>
            <consortium name="The Broad Institute Genomics Platform"/>
            <consortium name="The Broad Institute Genome Sequencing Center for Infectious Disease"/>
            <person name="Wu L."/>
            <person name="Ma J."/>
        </authorList>
    </citation>
    <scope>NUCLEOTIDE SEQUENCE [LARGE SCALE GENOMIC DNA]</scope>
    <source>
        <strain evidence="5">JCM 17459</strain>
    </source>
</reference>